<evidence type="ECO:0000313" key="2">
    <source>
        <dbReference type="EMBL" id="KAF9930585.1"/>
    </source>
</evidence>
<feature type="region of interest" description="Disordered" evidence="1">
    <location>
        <begin position="1"/>
        <end position="35"/>
    </location>
</feature>
<reference evidence="2" key="1">
    <citation type="journal article" date="2020" name="Fungal Divers.">
        <title>Resolving the Mortierellaceae phylogeny through synthesis of multi-gene phylogenetics and phylogenomics.</title>
        <authorList>
            <person name="Vandepol N."/>
            <person name="Liber J."/>
            <person name="Desiro A."/>
            <person name="Na H."/>
            <person name="Kennedy M."/>
            <person name="Barry K."/>
            <person name="Grigoriev I.V."/>
            <person name="Miller A.N."/>
            <person name="O'Donnell K."/>
            <person name="Stajich J.E."/>
            <person name="Bonito G."/>
        </authorList>
    </citation>
    <scope>NUCLEOTIDE SEQUENCE</scope>
    <source>
        <strain evidence="2">MES-2147</strain>
    </source>
</reference>
<organism evidence="2 3">
    <name type="scientific">Modicella reniformis</name>
    <dbReference type="NCBI Taxonomy" id="1440133"/>
    <lineage>
        <taxon>Eukaryota</taxon>
        <taxon>Fungi</taxon>
        <taxon>Fungi incertae sedis</taxon>
        <taxon>Mucoromycota</taxon>
        <taxon>Mortierellomycotina</taxon>
        <taxon>Mortierellomycetes</taxon>
        <taxon>Mortierellales</taxon>
        <taxon>Mortierellaceae</taxon>
        <taxon>Modicella</taxon>
    </lineage>
</organism>
<comment type="caution">
    <text evidence="2">The sequence shown here is derived from an EMBL/GenBank/DDBJ whole genome shotgun (WGS) entry which is preliminary data.</text>
</comment>
<dbReference type="AlphaFoldDB" id="A0A9P6IKI8"/>
<proteinExistence type="predicted"/>
<name>A0A9P6IKI8_9FUNG</name>
<keyword evidence="3" id="KW-1185">Reference proteome</keyword>
<dbReference type="EMBL" id="JAAAHW010010106">
    <property type="protein sequence ID" value="KAF9930585.1"/>
    <property type="molecule type" value="Genomic_DNA"/>
</dbReference>
<evidence type="ECO:0000313" key="3">
    <source>
        <dbReference type="Proteomes" id="UP000749646"/>
    </source>
</evidence>
<accession>A0A9P6IKI8</accession>
<dbReference type="Proteomes" id="UP000749646">
    <property type="component" value="Unassembled WGS sequence"/>
</dbReference>
<feature type="non-terminal residue" evidence="2">
    <location>
        <position position="1"/>
    </location>
</feature>
<gene>
    <name evidence="2" type="ORF">BGZ65_005252</name>
</gene>
<feature type="compositionally biased region" description="Basic and acidic residues" evidence="1">
    <location>
        <begin position="1"/>
        <end position="19"/>
    </location>
</feature>
<protein>
    <submittedName>
        <fullName evidence="2">Uncharacterized protein</fullName>
    </submittedName>
</protein>
<sequence>QRKIKMDSDEEIRRLDRNKKTLKPQGSETSLEDQDVEDDDIEMVLINKECKDNDEI</sequence>
<evidence type="ECO:0000256" key="1">
    <source>
        <dbReference type="SAM" id="MobiDB-lite"/>
    </source>
</evidence>